<proteinExistence type="predicted"/>
<reference evidence="3 4" key="1">
    <citation type="submission" date="2017-04" db="EMBL/GenBank/DDBJ databases">
        <title>Novel microbial lineages endemic to geothermal iron-oxide mats fill important gaps in the evolutionary history of Archaea.</title>
        <authorList>
            <person name="Jay Z.J."/>
            <person name="Beam J.P."/>
            <person name="Dlakic M."/>
            <person name="Rusch D.B."/>
            <person name="Kozubal M.A."/>
            <person name="Inskeep W.P."/>
        </authorList>
    </citation>
    <scope>NUCLEOTIDE SEQUENCE [LARGE SCALE GENOMIC DNA]</scope>
    <source>
        <strain evidence="3">BE_D</strain>
    </source>
</reference>
<gene>
    <name evidence="3" type="ORF">B9Q02_07140</name>
</gene>
<accession>A0A2R6AG04</accession>
<dbReference type="InterPro" id="IPR050256">
    <property type="entry name" value="Glycosyltransferase_2"/>
</dbReference>
<name>A0A2R6AG04_9ARCH</name>
<organism evidence="3 4">
    <name type="scientific">Candidatus Marsarchaeota G1 archaeon BE_D</name>
    <dbReference type="NCBI Taxonomy" id="1978156"/>
    <lineage>
        <taxon>Archaea</taxon>
        <taxon>Candidatus Marsarchaeota</taxon>
        <taxon>Candidatus Marsarchaeota group 1</taxon>
    </lineage>
</organism>
<dbReference type="EMBL" id="NEXD01000039">
    <property type="protein sequence ID" value="PSN85248.1"/>
    <property type="molecule type" value="Genomic_DNA"/>
</dbReference>
<dbReference type="Proteomes" id="UP000240569">
    <property type="component" value="Unassembled WGS sequence"/>
</dbReference>
<feature type="transmembrane region" description="Helical" evidence="1">
    <location>
        <begin position="229"/>
        <end position="251"/>
    </location>
</feature>
<dbReference type="PANTHER" id="PTHR48090:SF7">
    <property type="entry name" value="RFBJ PROTEIN"/>
    <property type="match status" value="1"/>
</dbReference>
<comment type="caution">
    <text evidence="3">The sequence shown here is derived from an EMBL/GenBank/DDBJ whole genome shotgun (WGS) entry which is preliminary data.</text>
</comment>
<dbReference type="Pfam" id="PF00535">
    <property type="entry name" value="Glycos_transf_2"/>
    <property type="match status" value="1"/>
</dbReference>
<evidence type="ECO:0000259" key="2">
    <source>
        <dbReference type="Pfam" id="PF00535"/>
    </source>
</evidence>
<evidence type="ECO:0000256" key="1">
    <source>
        <dbReference type="SAM" id="Phobius"/>
    </source>
</evidence>
<dbReference type="InterPro" id="IPR029044">
    <property type="entry name" value="Nucleotide-diphossugar_trans"/>
</dbReference>
<keyword evidence="1" id="KW-0812">Transmembrane</keyword>
<evidence type="ECO:0000313" key="3">
    <source>
        <dbReference type="EMBL" id="PSN85248.1"/>
    </source>
</evidence>
<evidence type="ECO:0000313" key="4">
    <source>
        <dbReference type="Proteomes" id="UP000240569"/>
    </source>
</evidence>
<dbReference type="Gene3D" id="3.90.550.10">
    <property type="entry name" value="Spore Coat Polysaccharide Biosynthesis Protein SpsA, Chain A"/>
    <property type="match status" value="1"/>
</dbReference>
<keyword evidence="1" id="KW-0472">Membrane</keyword>
<dbReference type="PANTHER" id="PTHR48090">
    <property type="entry name" value="UNDECAPRENYL-PHOSPHATE 4-DEOXY-4-FORMAMIDO-L-ARABINOSE TRANSFERASE-RELATED"/>
    <property type="match status" value="1"/>
</dbReference>
<protein>
    <recommendedName>
        <fullName evidence="2">Glycosyltransferase 2-like domain-containing protein</fullName>
    </recommendedName>
</protein>
<dbReference type="InterPro" id="IPR001173">
    <property type="entry name" value="Glyco_trans_2-like"/>
</dbReference>
<sequence length="318" mass="35007">MEGEKLIIVGIPAFNEEKYIAKVVLRSKKHADEVVVIDDGSQDMTAQIAMQMGAKVIRHARNLGKGEALRTLFEYAIERKADVLITLDGDGQHDPDEIPKLVAPILEGYDIVIGSRFLNKTSVPLYRRFGNKLLNRATNIALDKKMELSDTQSGFRAYRVSVLEELIPSERGMGADSEIAIKAARLGLRIKEVPISVTYGEDTSTYNPIYHALDVFATTIKLATIRHPLLLYGAPGIATFGVGLAVGVYAASEYLTSRYISFVLSYLAVTLIIVGLLATFTGVILYTMITVVRDAKKVLNLTPTNVVFDSQALKQENR</sequence>
<feature type="domain" description="Glycosyltransferase 2-like" evidence="2">
    <location>
        <begin position="9"/>
        <end position="166"/>
    </location>
</feature>
<keyword evidence="1" id="KW-1133">Transmembrane helix</keyword>
<dbReference type="CDD" id="cd04179">
    <property type="entry name" value="DPM_DPG-synthase_like"/>
    <property type="match status" value="1"/>
</dbReference>
<dbReference type="SUPFAM" id="SSF53448">
    <property type="entry name" value="Nucleotide-diphospho-sugar transferases"/>
    <property type="match status" value="1"/>
</dbReference>
<feature type="transmembrane region" description="Helical" evidence="1">
    <location>
        <begin position="263"/>
        <end position="289"/>
    </location>
</feature>
<dbReference type="AlphaFoldDB" id="A0A2R6AG04"/>